<feature type="transmembrane region" description="Helical" evidence="1">
    <location>
        <begin position="124"/>
        <end position="143"/>
    </location>
</feature>
<name>A0AAD7CBR7_9AGAR</name>
<feature type="transmembrane region" description="Helical" evidence="1">
    <location>
        <begin position="212"/>
        <end position="238"/>
    </location>
</feature>
<sequence length="889" mass="99404">MSSARSSFELSEDKPRVDASEEAAASKLWAVYVSEAEKYDKALVEGWKSDMEGMLIFAGLFSASLTAFIIESYKTLIPDSGDSTVQLLAQISRQLSAAADGSTLPAAFTATPFTPPITSLVCNALWFVSLGLSLTCALMATLLEQWARDFLHRAEMRSAPIIRARIYSYLYYGLKRFKMHAVVEIIPLLLHASLFFFFAGLVAFLLPISIPITVVVAAILAALCAAYSLLTVLPMLYLDCPYQTPLSGTLWSWFQWQRRRPPASSATESTTRHESSAPQTIVEATSRQAIDVLPERFYRDYRALVWTVKSLADDAELEPFVEAIPDLLWGPDSPRHAYDSQIRNLIHHPDLKLLSRIESLLRSCDSGLLLPESSKRRQITCYKALWAILSLPSGPAPFESNAPAVMVGLLDHINLSGLRDYVEMEFIFSNTNARVEEKHYMASVEALVRWQILQQDDADLNLLLNHLSLSPEGDQHVDLTPMLAFVRSQEEWFASDGYDPMLTGLPTSCPPHSPLLPVCIEAVNKFRLNNISPHRIIFDYLSKSPAVGVPPYRYNDTRSIIQIDGSPPFSVLQEDLEWAMYNVITRNIHRLEDTKAYDWVDSCMEELCYWWAPDEPAPLPSALIYYLNHRDAAGFLNQLFASSGRIHRNLWAAFSKTLAEGPSLPSTIFQKHKELMLHTDDVLTALWRVASLREVSSTPALYEALLPLIQESDGSPFIKFSVAALVKQQCLDALAYEVPPRTSHWLLPEETSTASAPAESAELNWKQRIDEAKFALLAEFLEQFDTEVLPYKMAETISGLGAILPRAPVHESHQLRLADGVQRLSNREQLSAVLNAQVFDLYAGKSHVALRPGTRPVAWLDNRDARKKMKDVLAAYIDQGQSGSDAALL</sequence>
<feature type="transmembrane region" description="Helical" evidence="1">
    <location>
        <begin position="53"/>
        <end position="70"/>
    </location>
</feature>
<keyword evidence="1" id="KW-0812">Transmembrane</keyword>
<dbReference type="AlphaFoldDB" id="A0AAD7CBR7"/>
<evidence type="ECO:0000313" key="3">
    <source>
        <dbReference type="EMBL" id="KAJ7644497.1"/>
    </source>
</evidence>
<keyword evidence="4" id="KW-1185">Reference proteome</keyword>
<proteinExistence type="predicted"/>
<dbReference type="InterPro" id="IPR045338">
    <property type="entry name" value="DUF6535"/>
</dbReference>
<feature type="domain" description="DUF6535" evidence="2">
    <location>
        <begin position="29"/>
        <end position="206"/>
    </location>
</feature>
<evidence type="ECO:0000256" key="1">
    <source>
        <dbReference type="SAM" id="Phobius"/>
    </source>
</evidence>
<dbReference type="Pfam" id="PF20153">
    <property type="entry name" value="DUF6535"/>
    <property type="match status" value="1"/>
</dbReference>
<organism evidence="3 4">
    <name type="scientific">Roridomyces roridus</name>
    <dbReference type="NCBI Taxonomy" id="1738132"/>
    <lineage>
        <taxon>Eukaryota</taxon>
        <taxon>Fungi</taxon>
        <taxon>Dikarya</taxon>
        <taxon>Basidiomycota</taxon>
        <taxon>Agaricomycotina</taxon>
        <taxon>Agaricomycetes</taxon>
        <taxon>Agaricomycetidae</taxon>
        <taxon>Agaricales</taxon>
        <taxon>Marasmiineae</taxon>
        <taxon>Mycenaceae</taxon>
        <taxon>Roridomyces</taxon>
    </lineage>
</organism>
<dbReference type="Proteomes" id="UP001221142">
    <property type="component" value="Unassembled WGS sequence"/>
</dbReference>
<accession>A0AAD7CBR7</accession>
<comment type="caution">
    <text evidence="3">The sequence shown here is derived from an EMBL/GenBank/DDBJ whole genome shotgun (WGS) entry which is preliminary data.</text>
</comment>
<reference evidence="3" key="1">
    <citation type="submission" date="2023-03" db="EMBL/GenBank/DDBJ databases">
        <title>Massive genome expansion in bonnet fungi (Mycena s.s.) driven by repeated elements and novel gene families across ecological guilds.</title>
        <authorList>
            <consortium name="Lawrence Berkeley National Laboratory"/>
            <person name="Harder C.B."/>
            <person name="Miyauchi S."/>
            <person name="Viragh M."/>
            <person name="Kuo A."/>
            <person name="Thoen E."/>
            <person name="Andreopoulos B."/>
            <person name="Lu D."/>
            <person name="Skrede I."/>
            <person name="Drula E."/>
            <person name="Henrissat B."/>
            <person name="Morin E."/>
            <person name="Kohler A."/>
            <person name="Barry K."/>
            <person name="LaButti K."/>
            <person name="Morin E."/>
            <person name="Salamov A."/>
            <person name="Lipzen A."/>
            <person name="Mereny Z."/>
            <person name="Hegedus B."/>
            <person name="Baldrian P."/>
            <person name="Stursova M."/>
            <person name="Weitz H."/>
            <person name="Taylor A."/>
            <person name="Grigoriev I.V."/>
            <person name="Nagy L.G."/>
            <person name="Martin F."/>
            <person name="Kauserud H."/>
        </authorList>
    </citation>
    <scope>NUCLEOTIDE SEQUENCE</scope>
    <source>
        <strain evidence="3">9284</strain>
    </source>
</reference>
<gene>
    <name evidence="3" type="ORF">FB45DRAFT_824678</name>
</gene>
<feature type="transmembrane region" description="Helical" evidence="1">
    <location>
        <begin position="185"/>
        <end position="206"/>
    </location>
</feature>
<keyword evidence="1" id="KW-1133">Transmembrane helix</keyword>
<keyword evidence="1" id="KW-0472">Membrane</keyword>
<protein>
    <recommendedName>
        <fullName evidence="2">DUF6535 domain-containing protein</fullName>
    </recommendedName>
</protein>
<evidence type="ECO:0000259" key="2">
    <source>
        <dbReference type="Pfam" id="PF20153"/>
    </source>
</evidence>
<dbReference type="EMBL" id="JARKIF010000003">
    <property type="protein sequence ID" value="KAJ7644497.1"/>
    <property type="molecule type" value="Genomic_DNA"/>
</dbReference>
<evidence type="ECO:0000313" key="4">
    <source>
        <dbReference type="Proteomes" id="UP001221142"/>
    </source>
</evidence>
<feature type="non-terminal residue" evidence="3">
    <location>
        <position position="1"/>
    </location>
</feature>